<comment type="subcellular location">
    <subcellularLocation>
        <location evidence="1">Cell membrane</location>
        <topology evidence="1">Multi-pass membrane protein</topology>
    </subcellularLocation>
</comment>
<name>A0AAU8HW86_9FIRM</name>
<sequence length="257" mass="27235">MDNKKAPKKAIVIALYAGEIMLKNGGETYRVEETMCYILRSLGVKHAESFVTPTGIFLSSDSPQDQNPYSIVKRIRNRKINLTAVSEVNSFSREMVAGKISMDEAMGRLKAIDRKAGYSRFLKAFAAGLLAASFTMLLGGSIKDFMPAFITSLAVQATVQPLGKNGFSFFLTNIAGGFVAAFMAVALAWLGMGNSIDKTIIGSIMTLVPGVAITNAIRDSISGDLMSGTARAAEALLIAVAIATGVGVGLQILTPIL</sequence>
<keyword evidence="3 7" id="KW-0812">Transmembrane</keyword>
<keyword evidence="4 7" id="KW-1133">Transmembrane helix</keyword>
<comment type="similarity">
    <text evidence="6">Belongs to the ThrE exporter (TC 2.A.79) family.</text>
</comment>
<dbReference type="RefSeq" id="WP_353894186.1">
    <property type="nucleotide sequence ID" value="NZ_CP159485.1"/>
</dbReference>
<dbReference type="GO" id="GO:0005886">
    <property type="term" value="C:plasma membrane"/>
    <property type="evidence" value="ECO:0007669"/>
    <property type="project" value="UniProtKB-SubCell"/>
</dbReference>
<reference evidence="9" key="2">
    <citation type="submission" date="2024-06" db="EMBL/GenBank/DDBJ databases">
        <authorList>
            <person name="Petrova K.O."/>
            <person name="Toshchakov S.V."/>
            <person name="Boltjanskaja Y.V."/>
            <person name="Kevbrin V.V."/>
        </authorList>
    </citation>
    <scope>NUCLEOTIDE SEQUENCE</scope>
    <source>
        <strain evidence="9">Z-710</strain>
    </source>
</reference>
<feature type="transmembrane region" description="Helical" evidence="7">
    <location>
        <begin position="169"/>
        <end position="192"/>
    </location>
</feature>
<keyword evidence="5 7" id="KW-0472">Membrane</keyword>
<dbReference type="Pfam" id="PF06738">
    <property type="entry name" value="ThrE"/>
    <property type="match status" value="1"/>
</dbReference>
<proteinExistence type="inferred from homology"/>
<evidence type="ECO:0000256" key="2">
    <source>
        <dbReference type="ARBA" id="ARBA00022475"/>
    </source>
</evidence>
<feature type="domain" description="Threonine/serine exporter-like N-terminal" evidence="8">
    <location>
        <begin position="13"/>
        <end position="252"/>
    </location>
</feature>
<keyword evidence="2" id="KW-1003">Cell membrane</keyword>
<dbReference type="AlphaFoldDB" id="A0AAU8HW86"/>
<evidence type="ECO:0000313" key="9">
    <source>
        <dbReference type="EMBL" id="XCI29638.1"/>
    </source>
</evidence>
<feature type="transmembrane region" description="Helical" evidence="7">
    <location>
        <begin position="121"/>
        <end position="142"/>
    </location>
</feature>
<dbReference type="InterPro" id="IPR050539">
    <property type="entry name" value="ThrE_Dicarb/AminoAcid_Exp"/>
</dbReference>
<accession>A0AAU8HW86</accession>
<evidence type="ECO:0000256" key="6">
    <source>
        <dbReference type="ARBA" id="ARBA00034125"/>
    </source>
</evidence>
<dbReference type="PANTHER" id="PTHR34390:SF2">
    <property type="entry name" value="SUCCINATE TRANSPORTER SUBUNIT YJJP-RELATED"/>
    <property type="match status" value="1"/>
</dbReference>
<dbReference type="GO" id="GO:0015744">
    <property type="term" value="P:succinate transport"/>
    <property type="evidence" value="ECO:0007669"/>
    <property type="project" value="TreeGrafter"/>
</dbReference>
<evidence type="ECO:0000256" key="3">
    <source>
        <dbReference type="ARBA" id="ARBA00022692"/>
    </source>
</evidence>
<dbReference type="InterPro" id="IPR010619">
    <property type="entry name" value="ThrE-like_N"/>
</dbReference>
<evidence type="ECO:0000256" key="5">
    <source>
        <dbReference type="ARBA" id="ARBA00023136"/>
    </source>
</evidence>
<organism evidence="9">
    <name type="scientific">Proteinivorax hydrogeniformans</name>
    <dbReference type="NCBI Taxonomy" id="1826727"/>
    <lineage>
        <taxon>Bacteria</taxon>
        <taxon>Bacillati</taxon>
        <taxon>Bacillota</taxon>
        <taxon>Clostridia</taxon>
        <taxon>Eubacteriales</taxon>
        <taxon>Proteinivoracaceae</taxon>
        <taxon>Proteinivorax</taxon>
    </lineage>
</organism>
<evidence type="ECO:0000256" key="1">
    <source>
        <dbReference type="ARBA" id="ARBA00004651"/>
    </source>
</evidence>
<dbReference type="EMBL" id="CP159485">
    <property type="protein sequence ID" value="XCI29638.1"/>
    <property type="molecule type" value="Genomic_DNA"/>
</dbReference>
<protein>
    <submittedName>
        <fullName evidence="9">Threonine/serine exporter family protein</fullName>
    </submittedName>
</protein>
<evidence type="ECO:0000256" key="7">
    <source>
        <dbReference type="SAM" id="Phobius"/>
    </source>
</evidence>
<dbReference type="GO" id="GO:0022857">
    <property type="term" value="F:transmembrane transporter activity"/>
    <property type="evidence" value="ECO:0007669"/>
    <property type="project" value="InterPro"/>
</dbReference>
<feature type="transmembrane region" description="Helical" evidence="7">
    <location>
        <begin position="237"/>
        <end position="256"/>
    </location>
</feature>
<gene>
    <name evidence="9" type="ORF">PRVXH_000968</name>
</gene>
<dbReference type="PANTHER" id="PTHR34390">
    <property type="entry name" value="UPF0442 PROTEIN YJJB-RELATED"/>
    <property type="match status" value="1"/>
</dbReference>
<feature type="transmembrane region" description="Helical" evidence="7">
    <location>
        <begin position="199"/>
        <end position="217"/>
    </location>
</feature>
<evidence type="ECO:0000259" key="8">
    <source>
        <dbReference type="Pfam" id="PF06738"/>
    </source>
</evidence>
<reference evidence="9" key="1">
    <citation type="journal article" date="2018" name="Antonie Van Leeuwenhoek">
        <title>Proteinivorax hydrogeniformans sp. nov., an anaerobic, haloalkaliphilic bacterium fermenting proteinaceous compounds with high hydrogen production.</title>
        <authorList>
            <person name="Boltyanskaya Y."/>
            <person name="Detkova E."/>
            <person name="Pimenov N."/>
            <person name="Kevbrin V."/>
        </authorList>
    </citation>
    <scope>NUCLEOTIDE SEQUENCE</scope>
    <source>
        <strain evidence="9">Z-710</strain>
    </source>
</reference>
<evidence type="ECO:0000256" key="4">
    <source>
        <dbReference type="ARBA" id="ARBA00022989"/>
    </source>
</evidence>